<evidence type="ECO:0000313" key="2">
    <source>
        <dbReference type="Proteomes" id="UP000799754"/>
    </source>
</evidence>
<dbReference type="Proteomes" id="UP000799754">
    <property type="component" value="Unassembled WGS sequence"/>
</dbReference>
<protein>
    <submittedName>
        <fullName evidence="1">Uncharacterized protein</fullName>
    </submittedName>
</protein>
<dbReference type="EMBL" id="MU006702">
    <property type="protein sequence ID" value="KAF2632942.1"/>
    <property type="molecule type" value="Genomic_DNA"/>
</dbReference>
<keyword evidence="2" id="KW-1185">Reference proteome</keyword>
<reference evidence="1" key="1">
    <citation type="journal article" date="2020" name="Stud. Mycol.">
        <title>101 Dothideomycetes genomes: a test case for predicting lifestyles and emergence of pathogens.</title>
        <authorList>
            <person name="Haridas S."/>
            <person name="Albert R."/>
            <person name="Binder M."/>
            <person name="Bloem J."/>
            <person name="Labutti K."/>
            <person name="Salamov A."/>
            <person name="Andreopoulos B."/>
            <person name="Baker S."/>
            <person name="Barry K."/>
            <person name="Bills G."/>
            <person name="Bluhm B."/>
            <person name="Cannon C."/>
            <person name="Castanera R."/>
            <person name="Culley D."/>
            <person name="Daum C."/>
            <person name="Ezra D."/>
            <person name="Gonzalez J."/>
            <person name="Henrissat B."/>
            <person name="Kuo A."/>
            <person name="Liang C."/>
            <person name="Lipzen A."/>
            <person name="Lutzoni F."/>
            <person name="Magnuson J."/>
            <person name="Mondo S."/>
            <person name="Nolan M."/>
            <person name="Ohm R."/>
            <person name="Pangilinan J."/>
            <person name="Park H.-J."/>
            <person name="Ramirez L."/>
            <person name="Alfaro M."/>
            <person name="Sun H."/>
            <person name="Tritt A."/>
            <person name="Yoshinaga Y."/>
            <person name="Zwiers L.-H."/>
            <person name="Turgeon B."/>
            <person name="Goodwin S."/>
            <person name="Spatafora J."/>
            <person name="Crous P."/>
            <person name="Grigoriev I."/>
        </authorList>
    </citation>
    <scope>NUCLEOTIDE SEQUENCE</scope>
    <source>
        <strain evidence="1">CBS 525.71</strain>
    </source>
</reference>
<comment type="caution">
    <text evidence="1">The sequence shown here is derived from an EMBL/GenBank/DDBJ whole genome shotgun (WGS) entry which is preliminary data.</text>
</comment>
<evidence type="ECO:0000313" key="1">
    <source>
        <dbReference type="EMBL" id="KAF2632942.1"/>
    </source>
</evidence>
<gene>
    <name evidence="1" type="ORF">BU25DRAFT_86384</name>
</gene>
<sequence>MRNSDGSTLGLLVFAAWGKYAGCASCSAPIGNIVSTIALVVGKLLQSFVEPSTPNFKRSSIFDDNQINISDRMFNFAQTGRLQRLTRTDCVNAYAQNYRSAREASYLQFPTQSYVTPTEPSPTTRRKLLP</sequence>
<accession>A0ACB6SG47</accession>
<name>A0ACB6SG47_9PLEO</name>
<organism evidence="1 2">
    <name type="scientific">Macroventuria anomochaeta</name>
    <dbReference type="NCBI Taxonomy" id="301207"/>
    <lineage>
        <taxon>Eukaryota</taxon>
        <taxon>Fungi</taxon>
        <taxon>Dikarya</taxon>
        <taxon>Ascomycota</taxon>
        <taxon>Pezizomycotina</taxon>
        <taxon>Dothideomycetes</taxon>
        <taxon>Pleosporomycetidae</taxon>
        <taxon>Pleosporales</taxon>
        <taxon>Pleosporineae</taxon>
        <taxon>Didymellaceae</taxon>
        <taxon>Macroventuria</taxon>
    </lineage>
</organism>
<proteinExistence type="predicted"/>